<dbReference type="InterPro" id="IPR014718">
    <property type="entry name" value="GH-type_carb-bd"/>
</dbReference>
<reference evidence="6 7" key="1">
    <citation type="submission" date="2016-07" db="EMBL/GenBank/DDBJ databases">
        <title>Revisiting the taxonomy of the Elizabethkingia Genus using Whole-Genome Sequencing, Optical Mapping, and MALDI-TOF, along with proposal of three novel Elizabethkingia species: Elizabethkingia bruuniana sp. nov., Elizabethkingia ursingii sp. nov., and Elizabethkingia occulta sp. nov.</title>
        <authorList>
            <person name="Nicholson A.C."/>
        </authorList>
    </citation>
    <scope>NUCLEOTIDE SEQUENCE [LARGE SCALE GENOMIC DNA]</scope>
    <source>
        <strain evidence="6 7">F3201</strain>
    </source>
</reference>
<dbReference type="GO" id="GO:0000224">
    <property type="term" value="F:peptide-N4-(N-acetyl-beta-glucosaminyl)asparagine amidase activity"/>
    <property type="evidence" value="ECO:0007669"/>
    <property type="project" value="TreeGrafter"/>
</dbReference>
<dbReference type="InterPro" id="IPR008928">
    <property type="entry name" value="6-hairpin_glycosidase_sf"/>
</dbReference>
<evidence type="ECO:0000313" key="7">
    <source>
        <dbReference type="Proteomes" id="UP000190848"/>
    </source>
</evidence>
<keyword evidence="6" id="KW-0378">Hydrolase</keyword>
<comment type="subunit">
    <text evidence="2">Monomer.</text>
</comment>
<comment type="cofactor">
    <cofactor evidence="1">
        <name>Ca(2+)</name>
        <dbReference type="ChEBI" id="CHEBI:29108"/>
    </cofactor>
</comment>
<accession>A0AAU8URU2</accession>
<evidence type="ECO:0000259" key="5">
    <source>
        <dbReference type="Pfam" id="PF17678"/>
    </source>
</evidence>
<dbReference type="InterPro" id="IPR005887">
    <property type="entry name" value="GH92_a_mannosidase_put"/>
</dbReference>
<proteinExistence type="predicted"/>
<sequence length="726" mass="82696">MGHTFPGATVPFGAVQLSPETDTISYELNGKYNGDVYKYCAGYRYEDKTITGFSHTHFSGTGHSDLGDFLIMSTTGQLKLNPGTASNPESGYRSRFSHNNEISEAGYYKVKLQDYNILAELTATTRVGVHRYTFPKTDQAHIILDLMAGIYNYNDKNVWTYVRVNDDKTITGYRQTNGWARTRTVYFAMKFSKPFKSYGQKNYDGKRVYNGFWRKFDQNKNFPEIAGKQIRMYFDFDTQENEAIEVQLAISPVSQANAMENLEKETGSLSFEQVKAKAQEDWNKELNKIVIKGTEDQKVNFYTAMYHTFINPTIYMDANGEYKGLDQNIHKAEGFTNYTTFSLWDTYRALHPYFNIIQPKRNADMVKSMMAHYEQSSLKMLPIWSHYANENWCMSGYHSVSVIADAIIKGNYTGDAKAALMACVATANKRNYEGIGDYIDKGYIPAEKNGTSVSNTLEYAYDDWAIAQLAKHLGETEIYNQFIKRSENWRNNFDKTTGFMRPRMADGSFKKDFDLLSTHGQGFIEGNSWNYSFFVPHNPEGLIQQMGGKQKFASKLDKLFSMHLPDEFFADTEDITREGIIGGYVHGNEPAHHVAYFYNWSGQPWKTQKQVRHILEMQYKSTPDGLGGNDDTGQMSAWYILSSLGFYPVAPGSEDYAIGSPAVNNAVLTLENGKNFEIEAVNQSPENVYVQKILLNGKEIKNFTLKHSDIMNGGKIVFYMNNKPKK</sequence>
<keyword evidence="3" id="KW-0106">Calcium</keyword>
<dbReference type="SUPFAM" id="SSF48208">
    <property type="entry name" value="Six-hairpin glycosidases"/>
    <property type="match status" value="1"/>
</dbReference>
<dbReference type="PANTHER" id="PTHR12143">
    <property type="entry name" value="PEPTIDE N-GLYCANASE PNGASE -RELATED"/>
    <property type="match status" value="1"/>
</dbReference>
<dbReference type="Pfam" id="PF07971">
    <property type="entry name" value="Glyco_hydro_92"/>
    <property type="match status" value="1"/>
</dbReference>
<dbReference type="Proteomes" id="UP000190848">
    <property type="component" value="Chromosome"/>
</dbReference>
<evidence type="ECO:0000313" key="6">
    <source>
        <dbReference type="EMBL" id="AQX00863.1"/>
    </source>
</evidence>
<dbReference type="AlphaFoldDB" id="A0AAU8URU2"/>
<evidence type="ECO:0000259" key="4">
    <source>
        <dbReference type="Pfam" id="PF07971"/>
    </source>
</evidence>
<dbReference type="NCBIfam" id="TIGR01180">
    <property type="entry name" value="aman2_put"/>
    <property type="match status" value="1"/>
</dbReference>
<organism evidence="6 7">
    <name type="scientific">Elizabethkingia anophelis</name>
    <dbReference type="NCBI Taxonomy" id="1117645"/>
    <lineage>
        <taxon>Bacteria</taxon>
        <taxon>Pseudomonadati</taxon>
        <taxon>Bacteroidota</taxon>
        <taxon>Flavobacteriia</taxon>
        <taxon>Flavobacteriales</taxon>
        <taxon>Weeksellaceae</taxon>
        <taxon>Elizabethkingia</taxon>
    </lineage>
</organism>
<dbReference type="FunFam" id="1.20.1050.60:FF:000001">
    <property type="entry name" value="Putative alpha-1,2-mannosidase"/>
    <property type="match status" value="1"/>
</dbReference>
<evidence type="ECO:0000256" key="1">
    <source>
        <dbReference type="ARBA" id="ARBA00001913"/>
    </source>
</evidence>
<protein>
    <submittedName>
        <fullName evidence="6">Sugar hydrolase</fullName>
    </submittedName>
</protein>
<dbReference type="GO" id="GO:0030246">
    <property type="term" value="F:carbohydrate binding"/>
    <property type="evidence" value="ECO:0007669"/>
    <property type="project" value="InterPro"/>
</dbReference>
<dbReference type="FunFam" id="3.30.2080.10:FF:000001">
    <property type="entry name" value="Alpha-1,2-mannosidase subfamily"/>
    <property type="match status" value="1"/>
</dbReference>
<dbReference type="EMBL" id="CP016374">
    <property type="protein sequence ID" value="AQX00863.1"/>
    <property type="molecule type" value="Genomic_DNA"/>
</dbReference>
<dbReference type="InterPro" id="IPR041371">
    <property type="entry name" value="GH92_N"/>
</dbReference>
<name>A0AAU8URU2_9FLAO</name>
<evidence type="ECO:0000256" key="3">
    <source>
        <dbReference type="ARBA" id="ARBA00022837"/>
    </source>
</evidence>
<gene>
    <name evidence="6" type="ORF">BBD32_05030</name>
</gene>
<dbReference type="Gene3D" id="1.20.1610.10">
    <property type="entry name" value="alpha-1,2-mannosidases domains"/>
    <property type="match status" value="1"/>
</dbReference>
<dbReference type="GO" id="GO:0005829">
    <property type="term" value="C:cytosol"/>
    <property type="evidence" value="ECO:0007669"/>
    <property type="project" value="TreeGrafter"/>
</dbReference>
<dbReference type="InterPro" id="IPR012939">
    <property type="entry name" value="Glyco_hydro_92"/>
</dbReference>
<dbReference type="Gene3D" id="3.30.2080.10">
    <property type="entry name" value="GH92 mannosidase domain"/>
    <property type="match status" value="1"/>
</dbReference>
<dbReference type="Pfam" id="PF17678">
    <property type="entry name" value="Glyco_hydro_92N"/>
    <property type="match status" value="1"/>
</dbReference>
<feature type="domain" description="Glycosyl hydrolase family 92 N-terminal" evidence="5">
    <location>
        <begin position="2"/>
        <end position="251"/>
    </location>
</feature>
<dbReference type="Gene3D" id="2.70.98.10">
    <property type="match status" value="1"/>
</dbReference>
<dbReference type="GO" id="GO:0006516">
    <property type="term" value="P:glycoprotein catabolic process"/>
    <property type="evidence" value="ECO:0007669"/>
    <property type="project" value="TreeGrafter"/>
</dbReference>
<dbReference type="InterPro" id="IPR050883">
    <property type="entry name" value="PNGase"/>
</dbReference>
<dbReference type="Gene3D" id="1.20.1050.60">
    <property type="entry name" value="alpha-1,2-mannosidase"/>
    <property type="match status" value="1"/>
</dbReference>
<dbReference type="GO" id="GO:0005975">
    <property type="term" value="P:carbohydrate metabolic process"/>
    <property type="evidence" value="ECO:0007669"/>
    <property type="project" value="InterPro"/>
</dbReference>
<evidence type="ECO:0000256" key="2">
    <source>
        <dbReference type="ARBA" id="ARBA00011245"/>
    </source>
</evidence>
<dbReference type="PANTHER" id="PTHR12143:SF39">
    <property type="entry name" value="SECRETED PROTEIN"/>
    <property type="match status" value="1"/>
</dbReference>
<feature type="domain" description="Glycosyl hydrolase family 92" evidence="4">
    <location>
        <begin position="257"/>
        <end position="721"/>
    </location>
</feature>